<proteinExistence type="predicted"/>
<dbReference type="Proteomes" id="UP000887569">
    <property type="component" value="Unplaced"/>
</dbReference>
<name>A0A915B1Y2_PARUN</name>
<protein>
    <submittedName>
        <fullName evidence="2">BZIP domain-containing protein</fullName>
    </submittedName>
</protein>
<evidence type="ECO:0000313" key="2">
    <source>
        <dbReference type="WBParaSite" id="PgR023_g113_t01"/>
    </source>
</evidence>
<accession>A0A915B1Y2</accession>
<reference evidence="2" key="1">
    <citation type="submission" date="2022-11" db="UniProtKB">
        <authorList>
            <consortium name="WormBaseParasite"/>
        </authorList>
    </citation>
    <scope>IDENTIFICATION</scope>
</reference>
<dbReference type="AlphaFoldDB" id="A0A915B1Y2"/>
<dbReference type="WBParaSite" id="PgR023_g113_t01">
    <property type="protein sequence ID" value="PgR023_g113_t01"/>
    <property type="gene ID" value="PgR023_g113"/>
</dbReference>
<evidence type="ECO:0000313" key="1">
    <source>
        <dbReference type="Proteomes" id="UP000887569"/>
    </source>
</evidence>
<keyword evidence="1" id="KW-1185">Reference proteome</keyword>
<sequence length="69" mass="8366">MLFVNNDDISLCVRDKKIHRMTHITRGDEKTTMRRRGLVMRAGKKRRQLRHVLHSWNRKTFSYGAKLHY</sequence>
<organism evidence="1 2">
    <name type="scientific">Parascaris univalens</name>
    <name type="common">Nematode worm</name>
    <dbReference type="NCBI Taxonomy" id="6257"/>
    <lineage>
        <taxon>Eukaryota</taxon>
        <taxon>Metazoa</taxon>
        <taxon>Ecdysozoa</taxon>
        <taxon>Nematoda</taxon>
        <taxon>Chromadorea</taxon>
        <taxon>Rhabditida</taxon>
        <taxon>Spirurina</taxon>
        <taxon>Ascaridomorpha</taxon>
        <taxon>Ascaridoidea</taxon>
        <taxon>Ascarididae</taxon>
        <taxon>Parascaris</taxon>
    </lineage>
</organism>